<dbReference type="PROSITE" id="PS01223">
    <property type="entry name" value="PROA"/>
    <property type="match status" value="1"/>
</dbReference>
<dbReference type="Gene3D" id="3.40.309.10">
    <property type="entry name" value="Aldehyde Dehydrogenase, Chain A, domain 2"/>
    <property type="match status" value="1"/>
</dbReference>
<dbReference type="SUPFAM" id="SSF53720">
    <property type="entry name" value="ALDH-like"/>
    <property type="match status" value="1"/>
</dbReference>
<sequence length="416" mass="45104">MTPITPLLQATQQAAAAVRRLSSDQKTALINRLADVLAAQVEPIVAENSRDLDRMDPTDPKFDRLKLTESRIQGLVDSLRVVATLPDPTGEVLIDRTIEQGLSLRKIAVPLGVVGVIYEARPNVTVDVASLCLRSGNACVLKGGKEADFSNRYLVGLIQNVLVEFGVPKAAVTLLPPDRAVVNELLTAVRYVDIIIPRGSESLIQFVRKHSLVPTIETGAGVCHTYVEATADLDKAAPIVVNAKVSRPSVCNSLDCVLVDAAVADRFLPMLTADFAQWNVEVFADEPAYTIFQKAGYTNLQPAQPDDFGREFLDYKCAVKVVSGPDEALSHIQAYSSRHSEAILSQNQPVIDQFLREVDAAAVYANASTRFTDGGCFGLGAEIGISTQKLHARGPFALEKLVTEKWIVTGDGQVRW</sequence>
<evidence type="ECO:0000256" key="5">
    <source>
        <dbReference type="ARBA" id="ARBA00023002"/>
    </source>
</evidence>
<dbReference type="Gene3D" id="3.40.605.10">
    <property type="entry name" value="Aldehyde Dehydrogenase, Chain A, domain 1"/>
    <property type="match status" value="1"/>
</dbReference>
<keyword evidence="3 7" id="KW-0641">Proline biosynthesis</keyword>
<dbReference type="RefSeq" id="WP_077920271.1">
    <property type="nucleotide sequence ID" value="NZ_SBLB01000001.1"/>
</dbReference>
<feature type="domain" description="Aldehyde dehydrogenase" evidence="8">
    <location>
        <begin position="8"/>
        <end position="281"/>
    </location>
</feature>
<dbReference type="GO" id="GO:0055129">
    <property type="term" value="P:L-proline biosynthetic process"/>
    <property type="evidence" value="ECO:0007669"/>
    <property type="project" value="UniProtKB-UniRule"/>
</dbReference>
<evidence type="ECO:0000259" key="8">
    <source>
        <dbReference type="Pfam" id="PF00171"/>
    </source>
</evidence>
<reference evidence="9 10" key="1">
    <citation type="submission" date="2019-01" db="EMBL/GenBank/DDBJ databases">
        <title>Spirosoma flava sp. nov., a propanil-degrading bacterium isolated from herbicide-contaminated soil.</title>
        <authorList>
            <person name="Zhang L."/>
            <person name="Jiang J.-D."/>
        </authorList>
    </citation>
    <scope>NUCLEOTIDE SEQUENCE [LARGE SCALE GENOMIC DNA]</scope>
    <source>
        <strain evidence="9 10">TY50</strain>
    </source>
</reference>
<dbReference type="InterPro" id="IPR020593">
    <property type="entry name" value="G-glutamylP_reductase_CS"/>
</dbReference>
<evidence type="ECO:0000256" key="3">
    <source>
        <dbReference type="ARBA" id="ARBA00022650"/>
    </source>
</evidence>
<evidence type="ECO:0000256" key="7">
    <source>
        <dbReference type="HAMAP-Rule" id="MF_00412"/>
    </source>
</evidence>
<dbReference type="InterPro" id="IPR015590">
    <property type="entry name" value="Aldehyde_DH_dom"/>
</dbReference>
<dbReference type="AlphaFoldDB" id="A0A4Q2UQF4"/>
<dbReference type="PIRSF" id="PIRSF000151">
    <property type="entry name" value="GPR"/>
    <property type="match status" value="1"/>
</dbReference>
<dbReference type="GO" id="GO:0004350">
    <property type="term" value="F:glutamate-5-semialdehyde dehydrogenase activity"/>
    <property type="evidence" value="ECO:0007669"/>
    <property type="project" value="UniProtKB-UniRule"/>
</dbReference>
<dbReference type="GO" id="GO:0050661">
    <property type="term" value="F:NADP binding"/>
    <property type="evidence" value="ECO:0007669"/>
    <property type="project" value="InterPro"/>
</dbReference>
<gene>
    <name evidence="7" type="primary">proA</name>
    <name evidence="9" type="ORF">EQG79_03335</name>
</gene>
<dbReference type="PANTHER" id="PTHR11063">
    <property type="entry name" value="GLUTAMATE SEMIALDEHYDE DEHYDROGENASE"/>
    <property type="match status" value="1"/>
</dbReference>
<keyword evidence="5 7" id="KW-0560">Oxidoreductase</keyword>
<dbReference type="EMBL" id="SBLB01000001">
    <property type="protein sequence ID" value="RYC71192.1"/>
    <property type="molecule type" value="Genomic_DNA"/>
</dbReference>
<comment type="catalytic activity">
    <reaction evidence="6 7">
        <text>L-glutamate 5-semialdehyde + phosphate + NADP(+) = L-glutamyl 5-phosphate + NADPH + H(+)</text>
        <dbReference type="Rhea" id="RHEA:19541"/>
        <dbReference type="ChEBI" id="CHEBI:15378"/>
        <dbReference type="ChEBI" id="CHEBI:43474"/>
        <dbReference type="ChEBI" id="CHEBI:57783"/>
        <dbReference type="ChEBI" id="CHEBI:58066"/>
        <dbReference type="ChEBI" id="CHEBI:58274"/>
        <dbReference type="ChEBI" id="CHEBI:58349"/>
        <dbReference type="EC" id="1.2.1.41"/>
    </reaction>
</comment>
<dbReference type="EC" id="1.2.1.41" evidence="7"/>
<dbReference type="FunFam" id="3.40.309.10:FF:000006">
    <property type="entry name" value="Gamma-glutamyl phosphate reductase"/>
    <property type="match status" value="1"/>
</dbReference>
<evidence type="ECO:0000313" key="10">
    <source>
        <dbReference type="Proteomes" id="UP000290407"/>
    </source>
</evidence>
<dbReference type="PANTHER" id="PTHR11063:SF8">
    <property type="entry name" value="DELTA-1-PYRROLINE-5-CARBOXYLATE SYNTHASE"/>
    <property type="match status" value="1"/>
</dbReference>
<keyword evidence="7" id="KW-0963">Cytoplasm</keyword>
<proteinExistence type="inferred from homology"/>
<comment type="similarity">
    <text evidence="7">Belongs to the gamma-glutamyl phosphate reductase family.</text>
</comment>
<organism evidence="9 10">
    <name type="scientific">Spirosoma sordidisoli</name>
    <dbReference type="NCBI Taxonomy" id="2502893"/>
    <lineage>
        <taxon>Bacteria</taxon>
        <taxon>Pseudomonadati</taxon>
        <taxon>Bacteroidota</taxon>
        <taxon>Cytophagia</taxon>
        <taxon>Cytophagales</taxon>
        <taxon>Cytophagaceae</taxon>
        <taxon>Spirosoma</taxon>
    </lineage>
</organism>
<dbReference type="NCBIfam" id="NF001221">
    <property type="entry name" value="PRK00197.1"/>
    <property type="match status" value="1"/>
</dbReference>
<keyword evidence="10" id="KW-1185">Reference proteome</keyword>
<comment type="subcellular location">
    <subcellularLocation>
        <location evidence="7">Cytoplasm</location>
    </subcellularLocation>
</comment>
<dbReference type="Proteomes" id="UP000290407">
    <property type="component" value="Unassembled WGS sequence"/>
</dbReference>
<dbReference type="UniPathway" id="UPA00098">
    <property type="reaction ID" value="UER00360"/>
</dbReference>
<evidence type="ECO:0000313" key="9">
    <source>
        <dbReference type="EMBL" id="RYC71192.1"/>
    </source>
</evidence>
<comment type="function">
    <text evidence="7">Catalyzes the NADPH-dependent reduction of L-glutamate 5-phosphate into L-glutamate 5-semialdehyde and phosphate. The product spontaneously undergoes cyclization to form 1-pyrroline-5-carboxylate.</text>
</comment>
<accession>A0A4Q2UQF4</accession>
<dbReference type="GO" id="GO:0005737">
    <property type="term" value="C:cytoplasm"/>
    <property type="evidence" value="ECO:0007669"/>
    <property type="project" value="UniProtKB-SubCell"/>
</dbReference>
<dbReference type="InterPro" id="IPR016163">
    <property type="entry name" value="Ald_DH_C"/>
</dbReference>
<keyword evidence="4 7" id="KW-0521">NADP</keyword>
<dbReference type="CDD" id="cd07079">
    <property type="entry name" value="ALDH_F18-19_ProA-GPR"/>
    <property type="match status" value="1"/>
</dbReference>
<comment type="caution">
    <text evidence="9">The sequence shown here is derived from an EMBL/GenBank/DDBJ whole genome shotgun (WGS) entry which is preliminary data.</text>
</comment>
<dbReference type="InterPro" id="IPR016161">
    <property type="entry name" value="Ald_DH/histidinol_DH"/>
</dbReference>
<dbReference type="Pfam" id="PF00171">
    <property type="entry name" value="Aldedh"/>
    <property type="match status" value="1"/>
</dbReference>
<dbReference type="InterPro" id="IPR000965">
    <property type="entry name" value="GPR_dom"/>
</dbReference>
<dbReference type="InterPro" id="IPR016162">
    <property type="entry name" value="Ald_DH_N"/>
</dbReference>
<evidence type="ECO:0000256" key="2">
    <source>
        <dbReference type="ARBA" id="ARBA00022605"/>
    </source>
</evidence>
<evidence type="ECO:0000256" key="4">
    <source>
        <dbReference type="ARBA" id="ARBA00022857"/>
    </source>
</evidence>
<comment type="pathway">
    <text evidence="1 7">Amino-acid biosynthesis; L-proline biosynthesis; L-glutamate 5-semialdehyde from L-glutamate: step 2/2.</text>
</comment>
<protein>
    <recommendedName>
        <fullName evidence="7">Gamma-glutamyl phosphate reductase</fullName>
        <shortName evidence="7">GPR</shortName>
        <ecNumber evidence="7">1.2.1.41</ecNumber>
    </recommendedName>
    <alternativeName>
        <fullName evidence="7">Glutamate-5-semialdehyde dehydrogenase</fullName>
    </alternativeName>
    <alternativeName>
        <fullName evidence="7">Glutamyl-gamma-semialdehyde dehydrogenase</fullName>
        <shortName evidence="7">GSA dehydrogenase</shortName>
    </alternativeName>
</protein>
<dbReference type="NCBIfam" id="TIGR00407">
    <property type="entry name" value="proA"/>
    <property type="match status" value="1"/>
</dbReference>
<dbReference type="InterPro" id="IPR012134">
    <property type="entry name" value="Glu-5-SA_DH"/>
</dbReference>
<evidence type="ECO:0000256" key="1">
    <source>
        <dbReference type="ARBA" id="ARBA00004985"/>
    </source>
</evidence>
<name>A0A4Q2UQF4_9BACT</name>
<dbReference type="HAMAP" id="MF_00412">
    <property type="entry name" value="ProA"/>
    <property type="match status" value="1"/>
</dbReference>
<evidence type="ECO:0000256" key="6">
    <source>
        <dbReference type="ARBA" id="ARBA00049024"/>
    </source>
</evidence>
<keyword evidence="2 7" id="KW-0028">Amino-acid biosynthesis</keyword>